<dbReference type="Pfam" id="PF07681">
    <property type="entry name" value="DoxX"/>
    <property type="match status" value="1"/>
</dbReference>
<dbReference type="EMBL" id="CP094326">
    <property type="protein sequence ID" value="UNY98766.1"/>
    <property type="molecule type" value="Genomic_DNA"/>
</dbReference>
<proteinExistence type="inferred from homology"/>
<dbReference type="InterPro" id="IPR032808">
    <property type="entry name" value="DoxX"/>
</dbReference>
<evidence type="ECO:0000256" key="4">
    <source>
        <dbReference type="ARBA" id="ARBA00022692"/>
    </source>
</evidence>
<sequence length="149" mass="16734">MKTLFIIMSRAFRLNSSIPPLILRVSLGIVMLPHGYSKITNINGAIEHLIQDYNLPLAIAITIVIIEFFASLFLLVGLESRIMAFLIFIVMTGAVPYHWNNGFFMNWFGKQEGEGFEYHLLAAGIALTIIFLGGGKYSLDAKLLKREKL</sequence>
<comment type="subcellular location">
    <subcellularLocation>
        <location evidence="1">Cell membrane</location>
        <topology evidence="1">Multi-pass membrane protein</topology>
    </subcellularLocation>
</comment>
<dbReference type="InterPro" id="IPR051907">
    <property type="entry name" value="DoxX-like_oxidoreductase"/>
</dbReference>
<keyword evidence="5 7" id="KW-1133">Transmembrane helix</keyword>
<feature type="transmembrane region" description="Helical" evidence="7">
    <location>
        <begin position="57"/>
        <end position="75"/>
    </location>
</feature>
<evidence type="ECO:0000256" key="7">
    <source>
        <dbReference type="SAM" id="Phobius"/>
    </source>
</evidence>
<dbReference type="RefSeq" id="WP_242937172.1">
    <property type="nucleotide sequence ID" value="NZ_CP094326.1"/>
</dbReference>
<gene>
    <name evidence="8" type="ORF">MQE36_00065</name>
</gene>
<evidence type="ECO:0000256" key="2">
    <source>
        <dbReference type="ARBA" id="ARBA00006679"/>
    </source>
</evidence>
<feature type="transmembrane region" description="Helical" evidence="7">
    <location>
        <begin position="82"/>
        <end position="99"/>
    </location>
</feature>
<evidence type="ECO:0000313" key="9">
    <source>
        <dbReference type="Proteomes" id="UP000829476"/>
    </source>
</evidence>
<comment type="similarity">
    <text evidence="2">Belongs to the DoxX family.</text>
</comment>
<protein>
    <submittedName>
        <fullName evidence="8">DoxX family protein</fullName>
    </submittedName>
</protein>
<feature type="transmembrane region" description="Helical" evidence="7">
    <location>
        <begin position="21"/>
        <end position="37"/>
    </location>
</feature>
<name>A0ABY3YMN8_9FLAO</name>
<organism evidence="8 9">
    <name type="scientific">Zhouia spongiae</name>
    <dbReference type="NCBI Taxonomy" id="2202721"/>
    <lineage>
        <taxon>Bacteria</taxon>
        <taxon>Pseudomonadati</taxon>
        <taxon>Bacteroidota</taxon>
        <taxon>Flavobacteriia</taxon>
        <taxon>Flavobacteriales</taxon>
        <taxon>Flavobacteriaceae</taxon>
        <taxon>Zhouia</taxon>
    </lineage>
</organism>
<dbReference type="Proteomes" id="UP000829476">
    <property type="component" value="Chromosome"/>
</dbReference>
<evidence type="ECO:0000313" key="8">
    <source>
        <dbReference type="EMBL" id="UNY98766.1"/>
    </source>
</evidence>
<keyword evidence="9" id="KW-1185">Reference proteome</keyword>
<accession>A0ABY3YMN8</accession>
<dbReference type="PANTHER" id="PTHR33452:SF1">
    <property type="entry name" value="INNER MEMBRANE PROTEIN YPHA-RELATED"/>
    <property type="match status" value="1"/>
</dbReference>
<keyword evidence="3" id="KW-1003">Cell membrane</keyword>
<reference evidence="8 9" key="1">
    <citation type="journal article" date="2018" name="Int. J. Syst. Evol. Microbiol.">
        <title>Zhouia spongiae sp. nov., isolated from a marine sponge.</title>
        <authorList>
            <person name="Zhuang L."/>
            <person name="Lin B."/>
            <person name="Qin F."/>
            <person name="Luo L."/>
        </authorList>
    </citation>
    <scope>NUCLEOTIDE SEQUENCE [LARGE SCALE GENOMIC DNA]</scope>
    <source>
        <strain evidence="8 9">HN-Y44</strain>
    </source>
</reference>
<dbReference type="PANTHER" id="PTHR33452">
    <property type="entry name" value="OXIDOREDUCTASE CATD-RELATED"/>
    <property type="match status" value="1"/>
</dbReference>
<feature type="transmembrane region" description="Helical" evidence="7">
    <location>
        <begin position="119"/>
        <end position="139"/>
    </location>
</feature>
<evidence type="ECO:0000256" key="5">
    <source>
        <dbReference type="ARBA" id="ARBA00022989"/>
    </source>
</evidence>
<evidence type="ECO:0000256" key="6">
    <source>
        <dbReference type="ARBA" id="ARBA00023136"/>
    </source>
</evidence>
<keyword evidence="6 7" id="KW-0472">Membrane</keyword>
<evidence type="ECO:0000256" key="1">
    <source>
        <dbReference type="ARBA" id="ARBA00004651"/>
    </source>
</evidence>
<keyword evidence="4 7" id="KW-0812">Transmembrane</keyword>
<evidence type="ECO:0000256" key="3">
    <source>
        <dbReference type="ARBA" id="ARBA00022475"/>
    </source>
</evidence>